<sequence>MMRALLVTICILLASTLFLPTFTTARGLSEARFKAVTPCTRNPYKACVPLKPNPPKKKCGPYVRNCPPAEP</sequence>
<dbReference type="Gramene" id="OMO80409">
    <property type="protein sequence ID" value="OMO80409"/>
    <property type="gene ID" value="CCACVL1_12982"/>
</dbReference>
<dbReference type="OMA" id="TYSRNCH"/>
<dbReference type="Proteomes" id="UP000188268">
    <property type="component" value="Unassembled WGS sequence"/>
</dbReference>
<keyword evidence="3" id="KW-1185">Reference proteome</keyword>
<name>A0A1R3ICV0_COCAP</name>
<gene>
    <name evidence="2" type="ORF">CCACVL1_12982</name>
</gene>
<proteinExistence type="predicted"/>
<dbReference type="AlphaFoldDB" id="A0A1R3ICV0"/>
<dbReference type="OrthoDB" id="1002219at2759"/>
<accession>A0A1R3ICV0</accession>
<protein>
    <recommendedName>
        <fullName evidence="4">Rapid ALkalinization Factor</fullName>
    </recommendedName>
</protein>
<feature type="signal peptide" evidence="1">
    <location>
        <begin position="1"/>
        <end position="25"/>
    </location>
</feature>
<keyword evidence="1" id="KW-0732">Signal</keyword>
<evidence type="ECO:0008006" key="4">
    <source>
        <dbReference type="Google" id="ProtNLM"/>
    </source>
</evidence>
<evidence type="ECO:0000313" key="2">
    <source>
        <dbReference type="EMBL" id="OMO80409.1"/>
    </source>
</evidence>
<feature type="chain" id="PRO_5012390427" description="Rapid ALkalinization Factor" evidence="1">
    <location>
        <begin position="26"/>
        <end position="71"/>
    </location>
</feature>
<reference evidence="2 3" key="1">
    <citation type="submission" date="2013-09" db="EMBL/GenBank/DDBJ databases">
        <title>Corchorus capsularis genome sequencing.</title>
        <authorList>
            <person name="Alam M."/>
            <person name="Haque M.S."/>
            <person name="Islam M.S."/>
            <person name="Emdad E.M."/>
            <person name="Islam M.M."/>
            <person name="Ahmed B."/>
            <person name="Halim A."/>
            <person name="Hossen Q.M.M."/>
            <person name="Hossain M.Z."/>
            <person name="Ahmed R."/>
            <person name="Khan M.M."/>
            <person name="Islam R."/>
            <person name="Rashid M.M."/>
            <person name="Khan S.A."/>
            <person name="Rahman M.S."/>
            <person name="Alam M."/>
        </authorList>
    </citation>
    <scope>NUCLEOTIDE SEQUENCE [LARGE SCALE GENOMIC DNA]</scope>
    <source>
        <strain evidence="3">cv. CVL-1</strain>
        <tissue evidence="2">Whole seedling</tissue>
    </source>
</reference>
<dbReference type="EMBL" id="AWWV01010304">
    <property type="protein sequence ID" value="OMO80409.1"/>
    <property type="molecule type" value="Genomic_DNA"/>
</dbReference>
<evidence type="ECO:0000313" key="3">
    <source>
        <dbReference type="Proteomes" id="UP000188268"/>
    </source>
</evidence>
<organism evidence="2 3">
    <name type="scientific">Corchorus capsularis</name>
    <name type="common">Jute</name>
    <dbReference type="NCBI Taxonomy" id="210143"/>
    <lineage>
        <taxon>Eukaryota</taxon>
        <taxon>Viridiplantae</taxon>
        <taxon>Streptophyta</taxon>
        <taxon>Embryophyta</taxon>
        <taxon>Tracheophyta</taxon>
        <taxon>Spermatophyta</taxon>
        <taxon>Magnoliopsida</taxon>
        <taxon>eudicotyledons</taxon>
        <taxon>Gunneridae</taxon>
        <taxon>Pentapetalae</taxon>
        <taxon>rosids</taxon>
        <taxon>malvids</taxon>
        <taxon>Malvales</taxon>
        <taxon>Malvaceae</taxon>
        <taxon>Grewioideae</taxon>
        <taxon>Apeibeae</taxon>
        <taxon>Corchorus</taxon>
    </lineage>
</organism>
<comment type="caution">
    <text evidence="2">The sequence shown here is derived from an EMBL/GenBank/DDBJ whole genome shotgun (WGS) entry which is preliminary data.</text>
</comment>
<evidence type="ECO:0000256" key="1">
    <source>
        <dbReference type="SAM" id="SignalP"/>
    </source>
</evidence>